<reference evidence="3" key="1">
    <citation type="submission" date="2020-02" db="EMBL/GenBank/DDBJ databases">
        <title>Draft genome sequence of Candidatus Afipia apatlaquensis IBT-C3, a potential strain for decolorization of textile dyes.</title>
        <authorList>
            <person name="Sanchez-Reyes A."/>
            <person name="Breton-Deval L."/>
            <person name="Mangelson H."/>
            <person name="Sanchez-Flores A."/>
        </authorList>
    </citation>
    <scope>NUCLEOTIDE SEQUENCE [LARGE SCALE GENOMIC DNA]</scope>
    <source>
        <strain evidence="3">IBT-C3</strain>
    </source>
</reference>
<dbReference type="GO" id="GO:0008270">
    <property type="term" value="F:zinc ion binding"/>
    <property type="evidence" value="ECO:0007669"/>
    <property type="project" value="UniProtKB-UniRule"/>
</dbReference>
<evidence type="ECO:0000256" key="1">
    <source>
        <dbReference type="PROSITE-ProRule" id="PRU01250"/>
    </source>
</evidence>
<protein>
    <recommendedName>
        <fullName evidence="2">ClpX-type ZB domain-containing protein</fullName>
    </recommendedName>
</protein>
<dbReference type="SUPFAM" id="SSF57716">
    <property type="entry name" value="Glucocorticoid receptor-like (DNA-binding domain)"/>
    <property type="match status" value="1"/>
</dbReference>
<dbReference type="Gene3D" id="6.20.220.10">
    <property type="entry name" value="ClpX chaperone, C4-type zinc finger domain"/>
    <property type="match status" value="1"/>
</dbReference>
<name>A0A7C9RE19_9BRAD</name>
<dbReference type="SMART" id="SM00994">
    <property type="entry name" value="zf-C4_ClpX"/>
    <property type="match status" value="1"/>
</dbReference>
<dbReference type="Pfam" id="PF06689">
    <property type="entry name" value="zf-C4_ClpX"/>
    <property type="match status" value="1"/>
</dbReference>
<dbReference type="InterPro" id="IPR059188">
    <property type="entry name" value="Znf_CLPX-like"/>
</dbReference>
<keyword evidence="1" id="KW-0143">Chaperone</keyword>
<feature type="domain" description="ClpX-type ZB" evidence="2">
    <location>
        <begin position="7"/>
        <end position="60"/>
    </location>
</feature>
<feature type="binding site" evidence="1">
    <location>
        <position position="19"/>
    </location>
    <ligand>
        <name>Zn(2+)</name>
        <dbReference type="ChEBI" id="CHEBI:29105"/>
    </ligand>
</feature>
<dbReference type="PROSITE" id="PS51902">
    <property type="entry name" value="CLPX_ZB"/>
    <property type="match status" value="1"/>
</dbReference>
<feature type="binding site" evidence="1">
    <location>
        <position position="44"/>
    </location>
    <ligand>
        <name>Zn(2+)</name>
        <dbReference type="ChEBI" id="CHEBI:29105"/>
    </ligand>
</feature>
<feature type="binding site" evidence="1">
    <location>
        <position position="22"/>
    </location>
    <ligand>
        <name>Zn(2+)</name>
        <dbReference type="ChEBI" id="CHEBI:29105"/>
    </ligand>
</feature>
<dbReference type="Proteomes" id="UP000480266">
    <property type="component" value="Unassembled WGS sequence"/>
</dbReference>
<dbReference type="GO" id="GO:0051082">
    <property type="term" value="F:unfolded protein binding"/>
    <property type="evidence" value="ECO:0007669"/>
    <property type="project" value="UniProtKB-UniRule"/>
</dbReference>
<evidence type="ECO:0000313" key="3">
    <source>
        <dbReference type="EMBL" id="NGX94481.1"/>
    </source>
</evidence>
<comment type="caution">
    <text evidence="3">The sequence shown here is derived from an EMBL/GenBank/DDBJ whole genome shotgun (WGS) entry which is preliminary data.</text>
</comment>
<proteinExistence type="inferred from homology"/>
<dbReference type="EMBL" id="JAAMRR010000221">
    <property type="protein sequence ID" value="NGX94481.1"/>
    <property type="molecule type" value="Genomic_DNA"/>
</dbReference>
<evidence type="ECO:0000313" key="4">
    <source>
        <dbReference type="Proteomes" id="UP000480266"/>
    </source>
</evidence>
<dbReference type="AlphaFoldDB" id="A0A7C9RE19"/>
<organism evidence="3 4">
    <name type="scientific">Candidatus Afipia apatlaquensis</name>
    <dbReference type="NCBI Taxonomy" id="2712852"/>
    <lineage>
        <taxon>Bacteria</taxon>
        <taxon>Pseudomonadati</taxon>
        <taxon>Pseudomonadota</taxon>
        <taxon>Alphaproteobacteria</taxon>
        <taxon>Hyphomicrobiales</taxon>
        <taxon>Nitrobacteraceae</taxon>
        <taxon>Afipia</taxon>
    </lineage>
</organism>
<evidence type="ECO:0000259" key="2">
    <source>
        <dbReference type="PROSITE" id="PS51902"/>
    </source>
</evidence>
<keyword evidence="1" id="KW-0479">Metal-binding</keyword>
<dbReference type="InterPro" id="IPR010603">
    <property type="entry name" value="Znf_CppX_C4"/>
</dbReference>
<feature type="binding site" evidence="1">
    <location>
        <position position="41"/>
    </location>
    <ligand>
        <name>Zn(2+)</name>
        <dbReference type="ChEBI" id="CHEBI:29105"/>
    </ligand>
</feature>
<accession>A0A7C9RE19</accession>
<gene>
    <name evidence="3" type="ORF">G4V63_04380</name>
</gene>
<dbReference type="GO" id="GO:0006457">
    <property type="term" value="P:protein folding"/>
    <property type="evidence" value="ECO:0007669"/>
    <property type="project" value="UniProtKB-UniRule"/>
</dbReference>
<comment type="similarity">
    <text evidence="1">Belongs to the ClpX chaperone family.</text>
</comment>
<sequence>MTGKSKAAAPNETADILFCSFCGKSKDAVKTLIAGPAVFICDECVAVCTKFISGEASPEQADWDKCSDEFLLSQLPRSSAIADAASNHLASHVATLRKREVTWESIGKALGVSRQAAWERFS</sequence>
<keyword evidence="4" id="KW-1185">Reference proteome</keyword>
<keyword evidence="1" id="KW-0862">Zinc</keyword>
<dbReference type="InterPro" id="IPR038366">
    <property type="entry name" value="Znf_CppX_C4_sf"/>
</dbReference>
<dbReference type="GO" id="GO:0046983">
    <property type="term" value="F:protein dimerization activity"/>
    <property type="evidence" value="ECO:0007669"/>
    <property type="project" value="UniProtKB-UniRule"/>
</dbReference>